<comment type="subcellular location">
    <subcellularLocation>
        <location evidence="1">Nucleus</location>
    </subcellularLocation>
</comment>
<evidence type="ECO:0000256" key="1">
    <source>
        <dbReference type="ARBA" id="ARBA00004123"/>
    </source>
</evidence>
<dbReference type="PANTHER" id="PTHR34067">
    <property type="entry name" value="OS04G0193200 PROTEIN"/>
    <property type="match status" value="1"/>
</dbReference>
<dbReference type="Gene3D" id="3.30.890.10">
    <property type="entry name" value="Methyl-cpg-binding Protein 2, Chain A"/>
    <property type="match status" value="1"/>
</dbReference>
<dbReference type="EnsemblPlants" id="MELO3C033074.2.1">
    <property type="protein sequence ID" value="MELO3C033074.2.1"/>
    <property type="gene ID" value="MELO3C033074.2"/>
</dbReference>
<dbReference type="Pfam" id="PF01429">
    <property type="entry name" value="MBD"/>
    <property type="match status" value="1"/>
</dbReference>
<keyword evidence="4" id="KW-0804">Transcription</keyword>
<dbReference type="Gramene" id="MELO3C033074.2.1">
    <property type="protein sequence ID" value="MELO3C033074.2.1"/>
    <property type="gene ID" value="MELO3C033074.2"/>
</dbReference>
<dbReference type="InterPro" id="IPR016177">
    <property type="entry name" value="DNA-bd_dom_sf"/>
</dbReference>
<keyword evidence="2" id="KW-0805">Transcription regulation</keyword>
<accession>A0A9I9EFG3</accession>
<proteinExistence type="predicted"/>
<protein>
    <recommendedName>
        <fullName evidence="6">MBD domain-containing protein</fullName>
    </recommendedName>
</protein>
<keyword evidence="5" id="KW-0539">Nucleus</keyword>
<dbReference type="GO" id="GO:0003677">
    <property type="term" value="F:DNA binding"/>
    <property type="evidence" value="ECO:0007669"/>
    <property type="project" value="UniProtKB-KW"/>
</dbReference>
<evidence type="ECO:0000256" key="4">
    <source>
        <dbReference type="ARBA" id="ARBA00023163"/>
    </source>
</evidence>
<dbReference type="PANTHER" id="PTHR34067:SF24">
    <property type="entry name" value="METHYL-CPG-BINDING DOMAIN-CONTAINING PROTEIN 13"/>
    <property type="match status" value="1"/>
</dbReference>
<evidence type="ECO:0000256" key="5">
    <source>
        <dbReference type="ARBA" id="ARBA00023242"/>
    </source>
</evidence>
<dbReference type="AlphaFoldDB" id="A0A9I9EFG3"/>
<keyword evidence="3" id="KW-0238">DNA-binding</keyword>
<feature type="domain" description="MBD" evidence="6">
    <location>
        <begin position="36"/>
        <end position="111"/>
    </location>
</feature>
<dbReference type="GO" id="GO:0005634">
    <property type="term" value="C:nucleus"/>
    <property type="evidence" value="ECO:0007669"/>
    <property type="project" value="UniProtKB-SubCell"/>
</dbReference>
<name>A0A9I9EFG3_CUCME</name>
<dbReference type="InterPro" id="IPR001739">
    <property type="entry name" value="Methyl_CpG_DNA-bd"/>
</dbReference>
<sequence length="165" mass="18902">MRFNSRAEVFRYLKTAAICHPKSEESRTVKEPRNNVEVKKTIAKDLSTGWIGEIREMKTANRIRRDSSYINPVNGHALRSIRDVHQYLTSGKVSRLAHKSRNQRDSTIDLQHDEISVSVLEVLEVKNDYSPKSVHQLVQLSLYELNVVFWSGAPLRFPLSNVGPC</sequence>
<dbReference type="InterPro" id="IPR038945">
    <property type="entry name" value="MBD13-like"/>
</dbReference>
<organism evidence="7">
    <name type="scientific">Cucumis melo</name>
    <name type="common">Muskmelon</name>
    <dbReference type="NCBI Taxonomy" id="3656"/>
    <lineage>
        <taxon>Eukaryota</taxon>
        <taxon>Viridiplantae</taxon>
        <taxon>Streptophyta</taxon>
        <taxon>Embryophyta</taxon>
        <taxon>Tracheophyta</taxon>
        <taxon>Spermatophyta</taxon>
        <taxon>Magnoliopsida</taxon>
        <taxon>eudicotyledons</taxon>
        <taxon>Gunneridae</taxon>
        <taxon>Pentapetalae</taxon>
        <taxon>rosids</taxon>
        <taxon>fabids</taxon>
        <taxon>Cucurbitales</taxon>
        <taxon>Cucurbitaceae</taxon>
        <taxon>Benincaseae</taxon>
        <taxon>Cucumis</taxon>
    </lineage>
</organism>
<evidence type="ECO:0000259" key="6">
    <source>
        <dbReference type="PROSITE" id="PS50982"/>
    </source>
</evidence>
<dbReference type="SUPFAM" id="SSF54171">
    <property type="entry name" value="DNA-binding domain"/>
    <property type="match status" value="1"/>
</dbReference>
<reference evidence="7" key="1">
    <citation type="submission" date="2023-03" db="UniProtKB">
        <authorList>
            <consortium name="EnsemblPlants"/>
        </authorList>
    </citation>
    <scope>IDENTIFICATION</scope>
</reference>
<evidence type="ECO:0000313" key="7">
    <source>
        <dbReference type="EnsemblPlants" id="MELO3C033074.2.1"/>
    </source>
</evidence>
<dbReference type="PROSITE" id="PS50982">
    <property type="entry name" value="MBD"/>
    <property type="match status" value="1"/>
</dbReference>
<evidence type="ECO:0000256" key="3">
    <source>
        <dbReference type="ARBA" id="ARBA00023125"/>
    </source>
</evidence>
<evidence type="ECO:0000256" key="2">
    <source>
        <dbReference type="ARBA" id="ARBA00023015"/>
    </source>
</evidence>